<gene>
    <name evidence="1" type="ORF">GE061_008509</name>
</gene>
<organism evidence="1 2">
    <name type="scientific">Apolygus lucorum</name>
    <name type="common">Small green plant bug</name>
    <name type="synonym">Lygocoris lucorum</name>
    <dbReference type="NCBI Taxonomy" id="248454"/>
    <lineage>
        <taxon>Eukaryota</taxon>
        <taxon>Metazoa</taxon>
        <taxon>Ecdysozoa</taxon>
        <taxon>Arthropoda</taxon>
        <taxon>Hexapoda</taxon>
        <taxon>Insecta</taxon>
        <taxon>Pterygota</taxon>
        <taxon>Neoptera</taxon>
        <taxon>Paraneoptera</taxon>
        <taxon>Hemiptera</taxon>
        <taxon>Heteroptera</taxon>
        <taxon>Panheteroptera</taxon>
        <taxon>Cimicomorpha</taxon>
        <taxon>Miridae</taxon>
        <taxon>Mirini</taxon>
        <taxon>Apolygus</taxon>
    </lineage>
</organism>
<evidence type="ECO:0000313" key="1">
    <source>
        <dbReference type="EMBL" id="KAF6197545.1"/>
    </source>
</evidence>
<proteinExistence type="predicted"/>
<dbReference type="Proteomes" id="UP000466442">
    <property type="component" value="Unassembled WGS sequence"/>
</dbReference>
<dbReference type="AlphaFoldDB" id="A0A8S9WQ40"/>
<name>A0A8S9WQ40_APOLU</name>
<sequence>MEDGIVVKEEPMSEGDEDQVIGELVLIKQEVLIGDEYVEEEFGNSTTVKDEDAGCPMIKQEDSSAADPLCEESDVLQGSIGVQKNIDGMTSTVSQLKKFPLESLATYYSRSEIHFRRTEVEKDDEKAFDFFSG</sequence>
<accession>A0A8S9WQ40</accession>
<protein>
    <submittedName>
        <fullName evidence="1">Uncharacterized protein</fullName>
    </submittedName>
</protein>
<dbReference type="EMBL" id="WIXP02000017">
    <property type="protein sequence ID" value="KAF6197545.1"/>
    <property type="molecule type" value="Genomic_DNA"/>
</dbReference>
<comment type="caution">
    <text evidence="1">The sequence shown here is derived from an EMBL/GenBank/DDBJ whole genome shotgun (WGS) entry which is preliminary data.</text>
</comment>
<keyword evidence="2" id="KW-1185">Reference proteome</keyword>
<evidence type="ECO:0000313" key="2">
    <source>
        <dbReference type="Proteomes" id="UP000466442"/>
    </source>
</evidence>
<reference evidence="1" key="1">
    <citation type="journal article" date="2021" name="Mol. Ecol. Resour.">
        <title>Apolygus lucorum genome provides insights into omnivorousness and mesophyll feeding.</title>
        <authorList>
            <person name="Liu Y."/>
            <person name="Liu H."/>
            <person name="Wang H."/>
            <person name="Huang T."/>
            <person name="Liu B."/>
            <person name="Yang B."/>
            <person name="Yin L."/>
            <person name="Li B."/>
            <person name="Zhang Y."/>
            <person name="Zhang S."/>
            <person name="Jiang F."/>
            <person name="Zhang X."/>
            <person name="Ren Y."/>
            <person name="Wang B."/>
            <person name="Wang S."/>
            <person name="Lu Y."/>
            <person name="Wu K."/>
            <person name="Fan W."/>
            <person name="Wang G."/>
        </authorList>
    </citation>
    <scope>NUCLEOTIDE SEQUENCE</scope>
    <source>
        <strain evidence="1">12Hb</strain>
    </source>
</reference>